<proteinExistence type="predicted"/>
<sequence>MTQDAAGMRWYRSRNQNGELRQKRGDTHIWTIEQNYWIDLWVRGDMHLETFLENHNIESLNDLINWK</sequence>
<organism evidence="1">
    <name type="scientific">uncultured bacterium</name>
    <name type="common">gcode 4</name>
    <dbReference type="NCBI Taxonomy" id="1234023"/>
    <lineage>
        <taxon>Bacteria</taxon>
        <taxon>environmental samples</taxon>
    </lineage>
</organism>
<accession>K2ACW7</accession>
<name>K2ACW7_9BACT</name>
<comment type="caution">
    <text evidence="1">The sequence shown here is derived from an EMBL/GenBank/DDBJ whole genome shotgun (WGS) entry which is preliminary data.</text>
</comment>
<dbReference type="EMBL" id="AMFJ01021665">
    <property type="protein sequence ID" value="EKD65855.1"/>
    <property type="molecule type" value="Genomic_DNA"/>
</dbReference>
<protein>
    <submittedName>
        <fullName evidence="1">Uncharacterized protein</fullName>
    </submittedName>
</protein>
<dbReference type="AlphaFoldDB" id="K2ACW7"/>
<reference evidence="1" key="1">
    <citation type="journal article" date="2012" name="Science">
        <title>Fermentation, hydrogen, and sulfur metabolism in multiple uncultivated bacterial phyla.</title>
        <authorList>
            <person name="Wrighton K.C."/>
            <person name="Thomas B.C."/>
            <person name="Sharon I."/>
            <person name="Miller C.S."/>
            <person name="Castelle C.J."/>
            <person name="VerBerkmoes N.C."/>
            <person name="Wilkins M.J."/>
            <person name="Hettich R.L."/>
            <person name="Lipton M.S."/>
            <person name="Williams K.H."/>
            <person name="Long P.E."/>
            <person name="Banfield J.F."/>
        </authorList>
    </citation>
    <scope>NUCLEOTIDE SEQUENCE [LARGE SCALE GENOMIC DNA]</scope>
</reference>
<evidence type="ECO:0000313" key="1">
    <source>
        <dbReference type="EMBL" id="EKD65855.1"/>
    </source>
</evidence>
<gene>
    <name evidence="1" type="ORF">ACD_49C00079G0019</name>
</gene>